<evidence type="ECO:0000313" key="2">
    <source>
        <dbReference type="Proteomes" id="UP001642483"/>
    </source>
</evidence>
<proteinExistence type="predicted"/>
<comment type="caution">
    <text evidence="1">The sequence shown here is derived from an EMBL/GenBank/DDBJ whole genome shotgun (WGS) entry which is preliminary data.</text>
</comment>
<gene>
    <name evidence="1" type="ORF">CVLEPA_LOCUS4880</name>
</gene>
<reference evidence="1 2" key="1">
    <citation type="submission" date="2024-02" db="EMBL/GenBank/DDBJ databases">
        <authorList>
            <person name="Daric V."/>
            <person name="Darras S."/>
        </authorList>
    </citation>
    <scope>NUCLEOTIDE SEQUENCE [LARGE SCALE GENOMIC DNA]</scope>
</reference>
<protein>
    <submittedName>
        <fullName evidence="1">Uncharacterized protein</fullName>
    </submittedName>
</protein>
<dbReference type="EMBL" id="CAWYQH010000013">
    <property type="protein sequence ID" value="CAK8675292.1"/>
    <property type="molecule type" value="Genomic_DNA"/>
</dbReference>
<dbReference type="Proteomes" id="UP001642483">
    <property type="component" value="Unassembled WGS sequence"/>
</dbReference>
<accession>A0ABP0FAR3</accession>
<keyword evidence="2" id="KW-1185">Reference proteome</keyword>
<evidence type="ECO:0000313" key="1">
    <source>
        <dbReference type="EMBL" id="CAK8675292.1"/>
    </source>
</evidence>
<name>A0ABP0FAR3_CLALP</name>
<sequence length="81" mass="9032">MQTAAHCLHKGQAALCYESQSTLAASLNTRIMLLHNQNIGQSIVTPVASLQSNPDYNYSYLRSWTHAVSTVRYLMLHKIAV</sequence>
<organism evidence="1 2">
    <name type="scientific">Clavelina lepadiformis</name>
    <name type="common">Light-bulb sea squirt</name>
    <name type="synonym">Ascidia lepadiformis</name>
    <dbReference type="NCBI Taxonomy" id="159417"/>
    <lineage>
        <taxon>Eukaryota</taxon>
        <taxon>Metazoa</taxon>
        <taxon>Chordata</taxon>
        <taxon>Tunicata</taxon>
        <taxon>Ascidiacea</taxon>
        <taxon>Aplousobranchia</taxon>
        <taxon>Clavelinidae</taxon>
        <taxon>Clavelina</taxon>
    </lineage>
</organism>